<accession>U9SV52</accession>
<reference evidence="1" key="1">
    <citation type="submission" date="2013-07" db="EMBL/GenBank/DDBJ databases">
        <title>The genome of an arbuscular mycorrhizal fungus provides insights into the evolution of the oldest plant symbiosis.</title>
        <authorList>
            <consortium name="DOE Joint Genome Institute"/>
            <person name="Tisserant E."/>
            <person name="Malbreil M."/>
            <person name="Kuo A."/>
            <person name="Kohler A."/>
            <person name="Symeonidi A."/>
            <person name="Balestrini R."/>
            <person name="Charron P."/>
            <person name="Duensing N."/>
            <person name="Frei-dit-Frey N."/>
            <person name="Gianinazzi-Pearson V."/>
            <person name="Gilbert B."/>
            <person name="Handa Y."/>
            <person name="Hijri M."/>
            <person name="Kaul R."/>
            <person name="Kawaguchi M."/>
            <person name="Krajinski F."/>
            <person name="Lammers P."/>
            <person name="Lapierre D."/>
            <person name="Masclaux F.G."/>
            <person name="Murat C."/>
            <person name="Morin E."/>
            <person name="Ndikumana S."/>
            <person name="Pagni M."/>
            <person name="Petitpierre D."/>
            <person name="Requena N."/>
            <person name="Rosikiewicz P."/>
            <person name="Riley R."/>
            <person name="Saito K."/>
            <person name="San Clemente H."/>
            <person name="Shapiro H."/>
            <person name="van Tuinen D."/>
            <person name="Becard G."/>
            <person name="Bonfante P."/>
            <person name="Paszkowski U."/>
            <person name="Shachar-Hill Y."/>
            <person name="Young J.P."/>
            <person name="Sanders I.R."/>
            <person name="Henrissat B."/>
            <person name="Rensing S.A."/>
            <person name="Grigoriev I.V."/>
            <person name="Corradi N."/>
            <person name="Roux C."/>
            <person name="Martin F."/>
        </authorList>
    </citation>
    <scope>NUCLEOTIDE SEQUENCE</scope>
    <source>
        <strain evidence="1">DAOM 197198</strain>
    </source>
</reference>
<dbReference type="HOGENOM" id="CLU_3125789_0_0_1"/>
<organism evidence="1">
    <name type="scientific">Rhizophagus irregularis (strain DAOM 181602 / DAOM 197198 / MUCL 43194)</name>
    <name type="common">Arbuscular mycorrhizal fungus</name>
    <name type="synonym">Glomus intraradices</name>
    <dbReference type="NCBI Taxonomy" id="747089"/>
    <lineage>
        <taxon>Eukaryota</taxon>
        <taxon>Fungi</taxon>
        <taxon>Fungi incertae sedis</taxon>
        <taxon>Mucoromycota</taxon>
        <taxon>Glomeromycotina</taxon>
        <taxon>Glomeromycetes</taxon>
        <taxon>Glomerales</taxon>
        <taxon>Glomeraceae</taxon>
        <taxon>Rhizophagus</taxon>
    </lineage>
</organism>
<evidence type="ECO:0000313" key="1">
    <source>
        <dbReference type="EMBL" id="ERZ99843.1"/>
    </source>
</evidence>
<dbReference type="AlphaFoldDB" id="U9SV52"/>
<dbReference type="EMBL" id="KI297643">
    <property type="protein sequence ID" value="ERZ99843.1"/>
    <property type="molecule type" value="Genomic_DNA"/>
</dbReference>
<name>U9SV52_RHIID</name>
<sequence>MYNSKLNRYAVDRTIHSADDLLAKWNLYSIFNNSLEPPVFVNAMINLDSN</sequence>
<protein>
    <submittedName>
        <fullName evidence="1">Uncharacterized protein</fullName>
    </submittedName>
</protein>
<gene>
    <name evidence="1" type="ORF">GLOINDRAFT_9093</name>
</gene>
<proteinExistence type="predicted"/>